<reference evidence="1" key="1">
    <citation type="journal article" date="2021" name="New Phytol.">
        <title>Evolutionary innovations through gain and loss of genes in the ectomycorrhizal Boletales.</title>
        <authorList>
            <person name="Wu G."/>
            <person name="Miyauchi S."/>
            <person name="Morin E."/>
            <person name="Kuo A."/>
            <person name="Drula E."/>
            <person name="Varga T."/>
            <person name="Kohler A."/>
            <person name="Feng B."/>
            <person name="Cao Y."/>
            <person name="Lipzen A."/>
            <person name="Daum C."/>
            <person name="Hundley H."/>
            <person name="Pangilinan J."/>
            <person name="Johnson J."/>
            <person name="Barry K."/>
            <person name="LaButti K."/>
            <person name="Ng V."/>
            <person name="Ahrendt S."/>
            <person name="Min B."/>
            <person name="Choi I.G."/>
            <person name="Park H."/>
            <person name="Plett J.M."/>
            <person name="Magnuson J."/>
            <person name="Spatafora J.W."/>
            <person name="Nagy L.G."/>
            <person name="Henrissat B."/>
            <person name="Grigoriev I.V."/>
            <person name="Yang Z.L."/>
            <person name="Xu J."/>
            <person name="Martin F.M."/>
        </authorList>
    </citation>
    <scope>NUCLEOTIDE SEQUENCE</scope>
    <source>
        <strain evidence="1">KUC20120723A-06</strain>
    </source>
</reference>
<comment type="caution">
    <text evidence="1">The sequence shown here is derived from an EMBL/GenBank/DDBJ whole genome shotgun (WGS) entry which is preliminary data.</text>
</comment>
<name>A0ACB8BI00_9AGAM</name>
<dbReference type="Proteomes" id="UP000790709">
    <property type="component" value="Unassembled WGS sequence"/>
</dbReference>
<keyword evidence="2" id="KW-1185">Reference proteome</keyword>
<evidence type="ECO:0000313" key="1">
    <source>
        <dbReference type="EMBL" id="KAH7925121.1"/>
    </source>
</evidence>
<organism evidence="1 2">
    <name type="scientific">Leucogyrophana mollusca</name>
    <dbReference type="NCBI Taxonomy" id="85980"/>
    <lineage>
        <taxon>Eukaryota</taxon>
        <taxon>Fungi</taxon>
        <taxon>Dikarya</taxon>
        <taxon>Basidiomycota</taxon>
        <taxon>Agaricomycotina</taxon>
        <taxon>Agaricomycetes</taxon>
        <taxon>Agaricomycetidae</taxon>
        <taxon>Boletales</taxon>
        <taxon>Boletales incertae sedis</taxon>
        <taxon>Leucogyrophana</taxon>
    </lineage>
</organism>
<sequence>MVDWQSPGEIEKDSLVFIKLMHALLGVYVWEFFISLDFDWAVWTGKKKFRWPLVFYFAGRYCMMFSVIGIMLAIEPPRQVNCQALYTFTEFVGNAACGFASINLALRVIAIWAQNKWIIGLVILIILGHWPLILMGGLLTAAWIPGTGCAIVKRNTAILGGLFIYSMCFDFTILCLAAYKLAWAPRRAGIQRFQSRLVKMLFSDGLVYFFIAFLANLLATIFMLLNLNPAITSIFGVPAAIFPTIVACRVVRRLSNIYSDEEHQGSAPGQSVVGLQFRSTTGVTRPVMGAISSVVPRTNIHVEMETFTHGEDIEAANNTNRLDGDFKDQSFVECFGDETKHARSL</sequence>
<accession>A0ACB8BI00</accession>
<proteinExistence type="predicted"/>
<gene>
    <name evidence="1" type="ORF">BV22DRAFT_1129235</name>
</gene>
<evidence type="ECO:0000313" key="2">
    <source>
        <dbReference type="Proteomes" id="UP000790709"/>
    </source>
</evidence>
<protein>
    <submittedName>
        <fullName evidence="1">Uncharacterized protein</fullName>
    </submittedName>
</protein>
<dbReference type="EMBL" id="MU266408">
    <property type="protein sequence ID" value="KAH7925121.1"/>
    <property type="molecule type" value="Genomic_DNA"/>
</dbReference>